<gene>
    <name evidence="1" type="ORF">BV898_05860</name>
</gene>
<protein>
    <submittedName>
        <fullName evidence="1">Uncharacterized protein</fullName>
    </submittedName>
</protein>
<keyword evidence="2" id="KW-1185">Reference proteome</keyword>
<reference evidence="2" key="1">
    <citation type="submission" date="2017-01" db="EMBL/GenBank/DDBJ databases">
        <title>Comparative genomics of anhydrobiosis in the tardigrade Hypsibius dujardini.</title>
        <authorList>
            <person name="Yoshida Y."/>
            <person name="Koutsovoulos G."/>
            <person name="Laetsch D."/>
            <person name="Stevens L."/>
            <person name="Kumar S."/>
            <person name="Horikawa D."/>
            <person name="Ishino K."/>
            <person name="Komine S."/>
            <person name="Tomita M."/>
            <person name="Blaxter M."/>
            <person name="Arakawa K."/>
        </authorList>
    </citation>
    <scope>NUCLEOTIDE SEQUENCE [LARGE SCALE GENOMIC DNA]</scope>
    <source>
        <strain evidence="2">Z151</strain>
    </source>
</reference>
<dbReference type="EMBL" id="MTYJ01000033">
    <property type="protein sequence ID" value="OQV20066.1"/>
    <property type="molecule type" value="Genomic_DNA"/>
</dbReference>
<dbReference type="AlphaFoldDB" id="A0A1W0WXZ5"/>
<organism evidence="1 2">
    <name type="scientific">Hypsibius exemplaris</name>
    <name type="common">Freshwater tardigrade</name>
    <dbReference type="NCBI Taxonomy" id="2072580"/>
    <lineage>
        <taxon>Eukaryota</taxon>
        <taxon>Metazoa</taxon>
        <taxon>Ecdysozoa</taxon>
        <taxon>Tardigrada</taxon>
        <taxon>Eutardigrada</taxon>
        <taxon>Parachela</taxon>
        <taxon>Hypsibioidea</taxon>
        <taxon>Hypsibiidae</taxon>
        <taxon>Hypsibius</taxon>
    </lineage>
</organism>
<comment type="caution">
    <text evidence="1">The sequence shown here is derived from an EMBL/GenBank/DDBJ whole genome shotgun (WGS) entry which is preliminary data.</text>
</comment>
<dbReference type="Proteomes" id="UP000192578">
    <property type="component" value="Unassembled WGS sequence"/>
</dbReference>
<accession>A0A1W0WXZ5</accession>
<evidence type="ECO:0000313" key="2">
    <source>
        <dbReference type="Proteomes" id="UP000192578"/>
    </source>
</evidence>
<proteinExistence type="predicted"/>
<sequence length="86" mass="9305">MSEKNLFDDFSASLHDSLASSRFDASGTVAVRLTGDGPTTSFSRGVTTPIPWRASKASNGTILFMIIFNDEHYEAPTVLNPAPQRS</sequence>
<evidence type="ECO:0000313" key="1">
    <source>
        <dbReference type="EMBL" id="OQV20066.1"/>
    </source>
</evidence>
<name>A0A1W0WXZ5_HYPEX</name>